<comment type="similarity">
    <text evidence="2">Belongs to the MYST (SAS/MOZ) family.</text>
</comment>
<dbReference type="GO" id="GO:0006355">
    <property type="term" value="P:regulation of DNA-templated transcription"/>
    <property type="evidence" value="ECO:0007669"/>
    <property type="project" value="InterPro"/>
</dbReference>
<accession>A0A915CVF2</accession>
<dbReference type="GO" id="GO:0072487">
    <property type="term" value="C:MSL complex"/>
    <property type="evidence" value="ECO:0007669"/>
    <property type="project" value="TreeGrafter"/>
</dbReference>
<keyword evidence="2" id="KW-0539">Nucleus</keyword>
<dbReference type="PANTHER" id="PTHR10615">
    <property type="entry name" value="HISTONE ACETYLTRANSFERASE"/>
    <property type="match status" value="1"/>
</dbReference>
<comment type="subcellular location">
    <subcellularLocation>
        <location evidence="2">Nucleus</location>
    </subcellularLocation>
</comment>
<dbReference type="PROSITE" id="PS51726">
    <property type="entry name" value="MYST_HAT"/>
    <property type="match status" value="1"/>
</dbReference>
<dbReference type="InterPro" id="IPR040706">
    <property type="entry name" value="Zf-MYST"/>
</dbReference>
<dbReference type="InterPro" id="IPR050603">
    <property type="entry name" value="MYST_HAT"/>
</dbReference>
<dbReference type="SUPFAM" id="SSF55729">
    <property type="entry name" value="Acyl-CoA N-acyltransferases (Nat)"/>
    <property type="match status" value="1"/>
</dbReference>
<dbReference type="WBParaSite" id="jg13029">
    <property type="protein sequence ID" value="jg13029"/>
    <property type="gene ID" value="jg13029"/>
</dbReference>
<protein>
    <recommendedName>
        <fullName evidence="2">Histone acetyltransferase</fullName>
        <ecNumber evidence="2">2.3.1.48</ecNumber>
    </recommendedName>
</protein>
<dbReference type="Gene3D" id="2.30.30.140">
    <property type="match status" value="1"/>
</dbReference>
<dbReference type="Pfam" id="PF17772">
    <property type="entry name" value="zf-MYST"/>
    <property type="match status" value="1"/>
</dbReference>
<reference evidence="5" key="1">
    <citation type="submission" date="2022-11" db="UniProtKB">
        <authorList>
            <consortium name="WormBaseParasite"/>
        </authorList>
    </citation>
    <scope>IDENTIFICATION</scope>
</reference>
<sequence>MGGQVKNFKRRRYADCHSSGPAKFGKTLTRSQRRFHEEFHHLQKSYEDMDATTAKLEREHEERTKVKNVDLIQFGEYEIDAWYFSPFPLPVTINNSKILFCEFCLWYTVDLDKYACHCVHKCSVNQPPGVEIYRDEIWQLSKLKDERRRPTASHYAFYQNSFWITKLCTTTWRDSISIFCAS</sequence>
<evidence type="ECO:0000256" key="1">
    <source>
        <dbReference type="ARBA" id="ARBA00022679"/>
    </source>
</evidence>
<dbReference type="GO" id="GO:0044545">
    <property type="term" value="C:NSL complex"/>
    <property type="evidence" value="ECO:0007669"/>
    <property type="project" value="TreeGrafter"/>
</dbReference>
<evidence type="ECO:0000313" key="4">
    <source>
        <dbReference type="Proteomes" id="UP000887574"/>
    </source>
</evidence>
<dbReference type="InterPro" id="IPR002717">
    <property type="entry name" value="HAT_MYST-type"/>
</dbReference>
<dbReference type="GO" id="GO:0046972">
    <property type="term" value="F:histone H4K16 acetyltransferase activity"/>
    <property type="evidence" value="ECO:0007669"/>
    <property type="project" value="TreeGrafter"/>
</dbReference>
<dbReference type="Gene3D" id="3.30.60.60">
    <property type="entry name" value="N-acetyl transferase-like"/>
    <property type="match status" value="1"/>
</dbReference>
<proteinExistence type="inferred from homology"/>
<evidence type="ECO:0000256" key="2">
    <source>
        <dbReference type="RuleBase" id="RU361211"/>
    </source>
</evidence>
<dbReference type="InterPro" id="IPR016181">
    <property type="entry name" value="Acyl_CoA_acyltransferase"/>
</dbReference>
<dbReference type="PANTHER" id="PTHR10615:SF82">
    <property type="entry name" value="HISTONE ACETYLTRANSFERASE KAT8"/>
    <property type="match status" value="1"/>
</dbReference>
<comment type="catalytic activity">
    <reaction evidence="2">
        <text>L-lysyl-[protein] + acetyl-CoA = N(6)-acetyl-L-lysyl-[protein] + CoA + H(+)</text>
        <dbReference type="Rhea" id="RHEA:45948"/>
        <dbReference type="Rhea" id="RHEA-COMP:9752"/>
        <dbReference type="Rhea" id="RHEA-COMP:10731"/>
        <dbReference type="ChEBI" id="CHEBI:15378"/>
        <dbReference type="ChEBI" id="CHEBI:29969"/>
        <dbReference type="ChEBI" id="CHEBI:57287"/>
        <dbReference type="ChEBI" id="CHEBI:57288"/>
        <dbReference type="ChEBI" id="CHEBI:61930"/>
        <dbReference type="EC" id="2.3.1.48"/>
    </reaction>
</comment>
<dbReference type="GO" id="GO:0005634">
    <property type="term" value="C:nucleus"/>
    <property type="evidence" value="ECO:0007669"/>
    <property type="project" value="UniProtKB-SubCell"/>
</dbReference>
<evidence type="ECO:0000259" key="3">
    <source>
        <dbReference type="PROSITE" id="PS51726"/>
    </source>
</evidence>
<organism evidence="4 5">
    <name type="scientific">Ditylenchus dipsaci</name>
    <dbReference type="NCBI Taxonomy" id="166011"/>
    <lineage>
        <taxon>Eukaryota</taxon>
        <taxon>Metazoa</taxon>
        <taxon>Ecdysozoa</taxon>
        <taxon>Nematoda</taxon>
        <taxon>Chromadorea</taxon>
        <taxon>Rhabditida</taxon>
        <taxon>Tylenchina</taxon>
        <taxon>Tylenchomorpha</taxon>
        <taxon>Sphaerularioidea</taxon>
        <taxon>Anguinidae</taxon>
        <taxon>Anguininae</taxon>
        <taxon>Ditylenchus</taxon>
    </lineage>
</organism>
<keyword evidence="1" id="KW-0808">Transferase</keyword>
<feature type="domain" description="MYST-type HAT" evidence="3">
    <location>
        <begin position="64"/>
        <end position="182"/>
    </location>
</feature>
<dbReference type="InterPro" id="IPR016197">
    <property type="entry name" value="Chromo-like_dom_sf"/>
</dbReference>
<dbReference type="AlphaFoldDB" id="A0A915CVF2"/>
<evidence type="ECO:0000313" key="5">
    <source>
        <dbReference type="WBParaSite" id="jg13029"/>
    </source>
</evidence>
<name>A0A915CVF2_9BILA</name>
<keyword evidence="4" id="KW-1185">Reference proteome</keyword>
<dbReference type="SUPFAM" id="SSF54160">
    <property type="entry name" value="Chromo domain-like"/>
    <property type="match status" value="1"/>
</dbReference>
<dbReference type="EC" id="2.3.1.48" evidence="2"/>
<dbReference type="GO" id="GO:0035267">
    <property type="term" value="C:NuA4 histone acetyltransferase complex"/>
    <property type="evidence" value="ECO:0007669"/>
    <property type="project" value="TreeGrafter"/>
</dbReference>
<dbReference type="Proteomes" id="UP000887574">
    <property type="component" value="Unplaced"/>
</dbReference>